<dbReference type="InterPro" id="IPR003838">
    <property type="entry name" value="ABC3_permease_C"/>
</dbReference>
<feature type="transmembrane region" description="Helical" evidence="6">
    <location>
        <begin position="20"/>
        <end position="38"/>
    </location>
</feature>
<feature type="transmembrane region" description="Helical" evidence="6">
    <location>
        <begin position="416"/>
        <end position="436"/>
    </location>
</feature>
<evidence type="ECO:0000313" key="9">
    <source>
        <dbReference type="EMBL" id="RDH86609.1"/>
    </source>
</evidence>
<dbReference type="PANTHER" id="PTHR30287">
    <property type="entry name" value="MEMBRANE COMPONENT OF PREDICTED ABC SUPERFAMILY METABOLITE UPTAKE TRANSPORTER"/>
    <property type="match status" value="1"/>
</dbReference>
<keyword evidence="10" id="KW-1185">Reference proteome</keyword>
<evidence type="ECO:0000256" key="5">
    <source>
        <dbReference type="ARBA" id="ARBA00023136"/>
    </source>
</evidence>
<dbReference type="PANTHER" id="PTHR30287:SF1">
    <property type="entry name" value="INNER MEMBRANE PROTEIN"/>
    <property type="match status" value="1"/>
</dbReference>
<evidence type="ECO:0000256" key="3">
    <source>
        <dbReference type="ARBA" id="ARBA00022692"/>
    </source>
</evidence>
<accession>A0A370DQE6</accession>
<feature type="transmembrane region" description="Helical" evidence="6">
    <location>
        <begin position="698"/>
        <end position="721"/>
    </location>
</feature>
<dbReference type="Pfam" id="PF02687">
    <property type="entry name" value="FtsX"/>
    <property type="match status" value="2"/>
</dbReference>
<dbReference type="EMBL" id="QFXE01000008">
    <property type="protein sequence ID" value="RDH86609.1"/>
    <property type="molecule type" value="Genomic_DNA"/>
</dbReference>
<feature type="domain" description="ABC3 transporter permease C-terminal" evidence="7">
    <location>
        <begin position="704"/>
        <end position="817"/>
    </location>
</feature>
<gene>
    <name evidence="9" type="ORF">DIZ78_06795</name>
</gene>
<evidence type="ECO:0000313" key="10">
    <source>
        <dbReference type="Proteomes" id="UP000254771"/>
    </source>
</evidence>
<name>A0A370DQE6_9GAMM</name>
<feature type="transmembrane region" description="Helical" evidence="6">
    <location>
        <begin position="349"/>
        <end position="370"/>
    </location>
</feature>
<dbReference type="InterPro" id="IPR038766">
    <property type="entry name" value="Membrane_comp_ABC_pdt"/>
</dbReference>
<protein>
    <submittedName>
        <fullName evidence="9">ABC transporter permease</fullName>
    </submittedName>
</protein>
<keyword evidence="2" id="KW-1003">Cell membrane</keyword>
<feature type="transmembrane region" description="Helical" evidence="6">
    <location>
        <begin position="753"/>
        <end position="776"/>
    </location>
</feature>
<evidence type="ECO:0000259" key="7">
    <source>
        <dbReference type="Pfam" id="PF02687"/>
    </source>
</evidence>
<evidence type="ECO:0000256" key="2">
    <source>
        <dbReference type="ARBA" id="ARBA00022475"/>
    </source>
</evidence>
<dbReference type="AlphaFoldDB" id="A0A370DQE6"/>
<organism evidence="9 10">
    <name type="scientific">endosymbiont of Escarpia spicata</name>
    <dbReference type="NCBI Taxonomy" id="2200908"/>
    <lineage>
        <taxon>Bacteria</taxon>
        <taxon>Pseudomonadati</taxon>
        <taxon>Pseudomonadota</taxon>
        <taxon>Gammaproteobacteria</taxon>
        <taxon>sulfur-oxidizing symbionts</taxon>
    </lineage>
</organism>
<proteinExistence type="predicted"/>
<keyword evidence="3 6" id="KW-0812">Transmembrane</keyword>
<evidence type="ECO:0000259" key="8">
    <source>
        <dbReference type="Pfam" id="PF12704"/>
    </source>
</evidence>
<sequence>MLAFILRSLWRELASGELRVLLLGLIIGVGAFTSVALFNERVHQAMTHQAGELLAADLLVQSSSSLPEAWKQSALGMGLQLAETTSFRSMTLAGERLQMAEVKAVTRGYPLRGRLLVAETSGHSEQPRQTPPERGSVWLERQLLDRLGLKPGDDIQLGESRFRISGLIIEEPDRGGSLFSIAPRLMMNPLDLPATGLLTVGSRAEYRLLLAGDADALEVFRGWIKPRLQAGQRLLGPRDSRRELTSALERAERFLGLASLVSLLLAAVAIAMSANRYARRHLDNTALLRCLGASRQLITRIFTGQLLLLGLGGSLIGLLFGYLVQHLLAALLAGLFIQQLPPPTLQPLLLGLLIGLVTLIGFALPPLLALRNTPPLRVLRREMPLPRLSRLAIYGPALVVLTGLLAWQAADWQLTLLVSLGMLATLSLLTLVAWLMTRMLQRVSPSGGQPWRLGLANIARHPEVSIVQLVAVGLGMMVVLLLILIRTDLLDAWRATLPFEAPNHFLINVQADQLVPLEKFFRQKNHSIPVIYPMVRGRLHSLNGTPVDAESYSQPRAKQLIQREFNLSWMERMPTSNRLVSGHWWNRTDERGWSVEKGIARALGIQLGDRLAFEIAGQTVSALVTSLRTVAWDSFEVNFFVIAPPGQLDVTQASYITAFFLPPGEEAFLARLITHFSNITDIDVGALMQRVRSIIDRVILSVQFVSLFTLLAGLVVLLAAVQSSLDERIREAAILRTLGAMKGQIRTAIVTEFMVLGAIAGLLAALGATLIAALLADQLFGLSYQGNLWIWPVSLISGMLLMGASGVLGVRSVLQKPPLQQIL</sequence>
<feature type="domain" description="MacB-like periplasmic core" evidence="8">
    <location>
        <begin position="22"/>
        <end position="188"/>
    </location>
</feature>
<keyword evidence="5 6" id="KW-0472">Membrane</keyword>
<feature type="transmembrane region" description="Helical" evidence="6">
    <location>
        <begin position="254"/>
        <end position="274"/>
    </location>
</feature>
<evidence type="ECO:0000256" key="1">
    <source>
        <dbReference type="ARBA" id="ARBA00004651"/>
    </source>
</evidence>
<feature type="transmembrane region" description="Helical" evidence="6">
    <location>
        <begin position="466"/>
        <end position="485"/>
    </location>
</feature>
<feature type="transmembrane region" description="Helical" evidence="6">
    <location>
        <begin position="306"/>
        <end position="337"/>
    </location>
</feature>
<feature type="transmembrane region" description="Helical" evidence="6">
    <location>
        <begin position="391"/>
        <end position="410"/>
    </location>
</feature>
<feature type="transmembrane region" description="Helical" evidence="6">
    <location>
        <begin position="788"/>
        <end position="810"/>
    </location>
</feature>
<dbReference type="Proteomes" id="UP000254771">
    <property type="component" value="Unassembled WGS sequence"/>
</dbReference>
<comment type="caution">
    <text evidence="9">The sequence shown here is derived from an EMBL/GenBank/DDBJ whole genome shotgun (WGS) entry which is preliminary data.</text>
</comment>
<dbReference type="InterPro" id="IPR025857">
    <property type="entry name" value="MacB_PCD"/>
</dbReference>
<dbReference type="Pfam" id="PF12704">
    <property type="entry name" value="MacB_PCD"/>
    <property type="match status" value="1"/>
</dbReference>
<dbReference type="GO" id="GO:0005886">
    <property type="term" value="C:plasma membrane"/>
    <property type="evidence" value="ECO:0007669"/>
    <property type="project" value="UniProtKB-SubCell"/>
</dbReference>
<evidence type="ECO:0000256" key="6">
    <source>
        <dbReference type="SAM" id="Phobius"/>
    </source>
</evidence>
<feature type="domain" description="ABC3 transporter permease C-terminal" evidence="7">
    <location>
        <begin position="257"/>
        <end position="371"/>
    </location>
</feature>
<evidence type="ECO:0000256" key="4">
    <source>
        <dbReference type="ARBA" id="ARBA00022989"/>
    </source>
</evidence>
<keyword evidence="4 6" id="KW-1133">Transmembrane helix</keyword>
<reference evidence="9 10" key="1">
    <citation type="journal article" date="2018" name="ISME J.">
        <title>Endosymbiont genomes yield clues of tubeworm success.</title>
        <authorList>
            <person name="Li Y."/>
            <person name="Liles M.R."/>
            <person name="Halanych K.M."/>
        </authorList>
    </citation>
    <scope>NUCLEOTIDE SEQUENCE [LARGE SCALE GENOMIC DNA]</scope>
    <source>
        <strain evidence="9">A1462</strain>
    </source>
</reference>
<comment type="subcellular location">
    <subcellularLocation>
        <location evidence="1">Cell membrane</location>
        <topology evidence="1">Multi-pass membrane protein</topology>
    </subcellularLocation>
</comment>